<dbReference type="SUPFAM" id="SSF55144">
    <property type="entry name" value="LigT-like"/>
    <property type="match status" value="1"/>
</dbReference>
<reference evidence="1" key="1">
    <citation type="submission" date="2015-10" db="EMBL/GenBank/DDBJ databases">
        <authorList>
            <person name="Regsiter A."/>
            <person name="william w."/>
        </authorList>
    </citation>
    <scope>NUCLEOTIDE SEQUENCE</scope>
    <source>
        <strain evidence="1">Montdore</strain>
    </source>
</reference>
<organism evidence="1 2">
    <name type="scientific">Tuber aestivum</name>
    <name type="common">summer truffle</name>
    <dbReference type="NCBI Taxonomy" id="59557"/>
    <lineage>
        <taxon>Eukaryota</taxon>
        <taxon>Fungi</taxon>
        <taxon>Dikarya</taxon>
        <taxon>Ascomycota</taxon>
        <taxon>Pezizomycotina</taxon>
        <taxon>Pezizomycetes</taxon>
        <taxon>Pezizales</taxon>
        <taxon>Tuberaceae</taxon>
        <taxon>Tuber</taxon>
    </lineage>
</organism>
<dbReference type="AlphaFoldDB" id="A0A292PR13"/>
<protein>
    <submittedName>
        <fullName evidence="1">Uncharacterized protein</fullName>
    </submittedName>
</protein>
<sequence length="313" mass="34988">MPASPACDSLIIPVGADAYNSFEDPSAISGPSTTTAESSNPYDKLITACKNAMEMSRAYEVLVHRSSRNRQQAGKMLSEDFRGMIADKTLRELEYARGNAITEPTGQPLRDPLEIDPRVCLTLWVHPTKKIKDHFWCMPREKLHMTALEISHSKTQEFIDTYVDILVPQLPEILSLQTRNRTVLVEPMVSFDAVGIAISFVPAEACNYSYHHLRRDLYSMVAATGVEITSRYALPSAHITIGRFTTAGNHHPTEGGVPIKKWLERIGEINKWLEKVQVKWTLGEEVGMVCQAGRLWYGDGETVMMGEGFYPGS</sequence>
<keyword evidence="2" id="KW-1185">Reference proteome</keyword>
<evidence type="ECO:0000313" key="1">
    <source>
        <dbReference type="EMBL" id="CUS09221.1"/>
    </source>
</evidence>
<dbReference type="Proteomes" id="UP001412239">
    <property type="component" value="Unassembled WGS sequence"/>
</dbReference>
<evidence type="ECO:0000313" key="2">
    <source>
        <dbReference type="Proteomes" id="UP001412239"/>
    </source>
</evidence>
<dbReference type="EMBL" id="LN891092">
    <property type="protein sequence ID" value="CUS09221.1"/>
    <property type="molecule type" value="Genomic_DNA"/>
</dbReference>
<gene>
    <name evidence="1" type="ORF">GSTUAT00006701001</name>
</gene>
<dbReference type="InterPro" id="IPR009097">
    <property type="entry name" value="Cyclic_Pdiesterase"/>
</dbReference>
<accession>A0A292PR13</accession>
<name>A0A292PR13_9PEZI</name>
<proteinExistence type="predicted"/>